<dbReference type="GO" id="GO:0000323">
    <property type="term" value="C:lytic vacuole"/>
    <property type="evidence" value="ECO:0007669"/>
    <property type="project" value="TreeGrafter"/>
</dbReference>
<dbReference type="GO" id="GO:0005768">
    <property type="term" value="C:endosome"/>
    <property type="evidence" value="ECO:0007669"/>
    <property type="project" value="TreeGrafter"/>
</dbReference>
<dbReference type="GO" id="GO:0000149">
    <property type="term" value="F:SNARE binding"/>
    <property type="evidence" value="ECO:0007669"/>
    <property type="project" value="TreeGrafter"/>
</dbReference>
<dbReference type="InterPro" id="IPR018791">
    <property type="entry name" value="UV_resistance/autophagy_Atg14"/>
</dbReference>
<dbReference type="Pfam" id="PF10186">
    <property type="entry name" value="ATG14"/>
    <property type="match status" value="1"/>
</dbReference>
<evidence type="ECO:0000256" key="2">
    <source>
        <dbReference type="ARBA" id="ARBA00013807"/>
    </source>
</evidence>
<dbReference type="EMBL" id="CP034207">
    <property type="protein sequence ID" value="QBZ60404.1"/>
    <property type="molecule type" value="Genomic_DNA"/>
</dbReference>
<accession>A0A4P7NEW3</accession>
<dbReference type="OMA" id="HYLSIRL"/>
<sequence length="428" mass="47470">MSCYICGRGHHAQRLPFLCPIDARNRLYEGRLAQAHTLIDSDRLKQQTNALIEQPPPTAAKASRSSPAARKAAIDDWASKHQEAIDRTAEIIAQADRLKAEVEAARQEIRQRKKTLARRKSDLAEAADGIEEKRKKQLDKVKDNIAATRADWDLVHESTASNRAFLCMEAARLYGLRRLKKGSSVKYELGGAEVVDLHALTGASPQAITISFSHIVHILNRACQYLAIRLPAEIILPHADYPRPAILSITSSYSYNHDDIPYPGTSDQQSELNTLPQDDLFYQRLPRARPLFIDRPLPVLAKEDPAMYSLFIEGVALLAHDVAWACCSQGVPVGPEDVLHVGRNLYNLLIGNQLLRGVSSNDGGNSTPQMGRYSHGAVHSYLGSAEGSDLVRTFRLPNPIKLADRLKSKLSSDAPNPDWELLEDDAWT</sequence>
<dbReference type="Proteomes" id="UP000294847">
    <property type="component" value="Chromosome 4"/>
</dbReference>
<dbReference type="AlphaFoldDB" id="A0A4P7NEW3"/>
<dbReference type="GO" id="GO:0032991">
    <property type="term" value="C:protein-containing complex"/>
    <property type="evidence" value="ECO:0007669"/>
    <property type="project" value="UniProtKB-ARBA"/>
</dbReference>
<dbReference type="PANTHER" id="PTHR15157">
    <property type="entry name" value="UV RADIATION RESISTANCE-ASSOCIATED GENE PROTEIN"/>
    <property type="match status" value="1"/>
</dbReference>
<dbReference type="GO" id="GO:0035493">
    <property type="term" value="P:SNARE complex assembly"/>
    <property type="evidence" value="ECO:0007669"/>
    <property type="project" value="TreeGrafter"/>
</dbReference>
<name>A0A4P7NEW3_PYROR</name>
<reference evidence="4 5" key="1">
    <citation type="journal article" date="2019" name="Mol. Biol. Evol.">
        <title>Blast fungal genomes show frequent chromosomal changes, gene gains and losses, and effector gene turnover.</title>
        <authorList>
            <person name="Gomez Luciano L.B."/>
            <person name="Jason Tsai I."/>
            <person name="Chuma I."/>
            <person name="Tosa Y."/>
            <person name="Chen Y.H."/>
            <person name="Li J.Y."/>
            <person name="Li M.Y."/>
            <person name="Jade Lu M.Y."/>
            <person name="Nakayashiki H."/>
            <person name="Li W.H."/>
        </authorList>
    </citation>
    <scope>NUCLEOTIDE SEQUENCE [LARGE SCALE GENOMIC DNA]</scope>
    <source>
        <strain evidence="4">MZ5-1-6</strain>
    </source>
</reference>
<protein>
    <recommendedName>
        <fullName evidence="2">Autophagy-related protein 14</fullName>
    </recommendedName>
</protein>
<evidence type="ECO:0000313" key="5">
    <source>
        <dbReference type="Proteomes" id="UP000294847"/>
    </source>
</evidence>
<comment type="similarity">
    <text evidence="1">Belongs to the ATG14 family.</text>
</comment>
<dbReference type="PANTHER" id="PTHR15157:SF13">
    <property type="entry name" value="AUTOPHAGY-RELATED PROTEIN 14"/>
    <property type="match status" value="1"/>
</dbReference>
<gene>
    <name evidence="4" type="ORF">PoMZ_07345</name>
</gene>
<dbReference type="SMR" id="A0A4P7NEW3"/>
<keyword evidence="3" id="KW-0175">Coiled coil</keyword>
<evidence type="ECO:0000256" key="1">
    <source>
        <dbReference type="ARBA" id="ARBA00009574"/>
    </source>
</evidence>
<organism evidence="4 5">
    <name type="scientific">Pyricularia oryzae</name>
    <name type="common">Rice blast fungus</name>
    <name type="synonym">Magnaporthe oryzae</name>
    <dbReference type="NCBI Taxonomy" id="318829"/>
    <lineage>
        <taxon>Eukaryota</taxon>
        <taxon>Fungi</taxon>
        <taxon>Dikarya</taxon>
        <taxon>Ascomycota</taxon>
        <taxon>Pezizomycotina</taxon>
        <taxon>Sordariomycetes</taxon>
        <taxon>Sordariomycetidae</taxon>
        <taxon>Magnaporthales</taxon>
        <taxon>Pyriculariaceae</taxon>
        <taxon>Pyricularia</taxon>
    </lineage>
</organism>
<evidence type="ECO:0000313" key="4">
    <source>
        <dbReference type="EMBL" id="QBZ60404.1"/>
    </source>
</evidence>
<evidence type="ECO:0000256" key="3">
    <source>
        <dbReference type="ARBA" id="ARBA00023054"/>
    </source>
</evidence>
<proteinExistence type="inferred from homology"/>